<dbReference type="EMBL" id="CAJVCH010527110">
    <property type="protein sequence ID" value="CAG7822682.1"/>
    <property type="molecule type" value="Genomic_DNA"/>
</dbReference>
<evidence type="ECO:0000259" key="7">
    <source>
        <dbReference type="Pfam" id="PF04048"/>
    </source>
</evidence>
<comment type="function">
    <text evidence="5">Component of the exocyst complex involved in the docking of exocytic vesicles with fusion sites on the plasma membrane.</text>
</comment>
<evidence type="ECO:0000259" key="8">
    <source>
        <dbReference type="Pfam" id="PF20652"/>
    </source>
</evidence>
<dbReference type="GO" id="GO:0015031">
    <property type="term" value="P:protein transport"/>
    <property type="evidence" value="ECO:0007669"/>
    <property type="project" value="UniProtKB-KW"/>
</dbReference>
<keyword evidence="10" id="KW-1185">Reference proteome</keyword>
<name>A0A8J2KZ28_9HEXA</name>
<dbReference type="GO" id="GO:0006893">
    <property type="term" value="P:Golgi to plasma membrane transport"/>
    <property type="evidence" value="ECO:0007669"/>
    <property type="project" value="TreeGrafter"/>
</dbReference>
<evidence type="ECO:0000256" key="1">
    <source>
        <dbReference type="ARBA" id="ARBA00010470"/>
    </source>
</evidence>
<dbReference type="GO" id="GO:0090522">
    <property type="term" value="P:vesicle tethering involved in exocytosis"/>
    <property type="evidence" value="ECO:0007669"/>
    <property type="project" value="UniProtKB-UniRule"/>
</dbReference>
<dbReference type="AlphaFoldDB" id="A0A8J2KZ28"/>
<dbReference type="GO" id="GO:0007268">
    <property type="term" value="P:chemical synaptic transmission"/>
    <property type="evidence" value="ECO:0007669"/>
    <property type="project" value="TreeGrafter"/>
</dbReference>
<organism evidence="9 10">
    <name type="scientific">Allacma fusca</name>
    <dbReference type="NCBI Taxonomy" id="39272"/>
    <lineage>
        <taxon>Eukaryota</taxon>
        <taxon>Metazoa</taxon>
        <taxon>Ecdysozoa</taxon>
        <taxon>Arthropoda</taxon>
        <taxon>Hexapoda</taxon>
        <taxon>Collembola</taxon>
        <taxon>Symphypleona</taxon>
        <taxon>Sminthuridae</taxon>
        <taxon>Allacma</taxon>
    </lineage>
</organism>
<dbReference type="InterPro" id="IPR007191">
    <property type="entry name" value="Sec8_exocyst_N"/>
</dbReference>
<dbReference type="PANTHER" id="PTHR14146">
    <property type="entry name" value="EXOCYST COMPLEX COMPONENT 4"/>
    <property type="match status" value="1"/>
</dbReference>
<feature type="domain" description="Exocyst complex component Sec8 N-terminal" evidence="7">
    <location>
        <begin position="45"/>
        <end position="143"/>
    </location>
</feature>
<evidence type="ECO:0000256" key="3">
    <source>
        <dbReference type="ARBA" id="ARBA00022483"/>
    </source>
</evidence>
<comment type="similarity">
    <text evidence="1 5">Belongs to the SEC8 family.</text>
</comment>
<evidence type="ECO:0000256" key="5">
    <source>
        <dbReference type="RuleBase" id="RU367079"/>
    </source>
</evidence>
<keyword evidence="4 5" id="KW-0653">Protein transport</keyword>
<dbReference type="GO" id="GO:0006904">
    <property type="term" value="P:vesicle docking involved in exocytosis"/>
    <property type="evidence" value="ECO:0007669"/>
    <property type="project" value="InterPro"/>
</dbReference>
<evidence type="ECO:0000256" key="2">
    <source>
        <dbReference type="ARBA" id="ARBA00022448"/>
    </source>
</evidence>
<comment type="caution">
    <text evidence="9">The sequence shown here is derived from an EMBL/GenBank/DDBJ whole genome shotgun (WGS) entry which is preliminary data.</text>
</comment>
<keyword evidence="3 5" id="KW-0268">Exocytosis</keyword>
<dbReference type="GO" id="GO:0006612">
    <property type="term" value="P:protein targeting to membrane"/>
    <property type="evidence" value="ECO:0007669"/>
    <property type="project" value="UniProtKB-UniRule"/>
</dbReference>
<feature type="region of interest" description="Disordered" evidence="6">
    <location>
        <begin position="1"/>
        <end position="20"/>
    </location>
</feature>
<evidence type="ECO:0000313" key="9">
    <source>
        <dbReference type="EMBL" id="CAG7822682.1"/>
    </source>
</evidence>
<gene>
    <name evidence="9" type="ORF">AFUS01_LOCUS32940</name>
</gene>
<protein>
    <recommendedName>
        <fullName evidence="5">Exocyst complex component Sec8</fullName>
    </recommendedName>
</protein>
<reference evidence="9" key="1">
    <citation type="submission" date="2021-06" db="EMBL/GenBank/DDBJ databases">
        <authorList>
            <person name="Hodson N. C."/>
            <person name="Mongue J. A."/>
            <person name="Jaron S. K."/>
        </authorList>
    </citation>
    <scope>NUCLEOTIDE SEQUENCE</scope>
</reference>
<feature type="domain" description="Exocyst complex component Sec8 middle helical bundle" evidence="8">
    <location>
        <begin position="290"/>
        <end position="466"/>
    </location>
</feature>
<dbReference type="PANTHER" id="PTHR14146:SF0">
    <property type="entry name" value="EXOCYST COMPLEX COMPONENT 4"/>
    <property type="match status" value="1"/>
</dbReference>
<dbReference type="InterPro" id="IPR048630">
    <property type="entry name" value="Sec8_M"/>
</dbReference>
<dbReference type="GO" id="GO:0000145">
    <property type="term" value="C:exocyst"/>
    <property type="evidence" value="ECO:0007669"/>
    <property type="project" value="UniProtKB-UniRule"/>
</dbReference>
<sequence>MEGQVGIPAKPPRGHKTGKETGILMTVIKTLSSSGSTEHRDKERSKLEKEYKRSDQRLDGLISEHQESLNHVMHTFTKVCTEITIAKTKLKGVKENLLKCKMLLHCRREELERLWLEGIEHKHALEILEKIDKIRHIPEQFNKAIGRKQYLHASEILTSSLDSWDESLEQIEGLRDINVDLKAKKEKLYNILKEELYNELYTKWLTSAVEMKRQGIGAFNPFQRSSSDRRSSGRQKMNLLKAKKVFLDISAPSVVAQNDGRFANSKAFGDTEESDALIATVVQCFVVLREVPRLVEHVKSQMDEKLLALVNHTSQQIIEYGDSNGISDTDATLISDLLTTIFAQFRCIVHSHVRHISLLSKAVRENRIKVSMYSESDVWLKIQLVLQSTLKIYFDLSDSKSTHNNGITSASNFRNPSANDINSYFSKKRPARQKKLPLFKFEYSLHGLNINDYVNEQDTLDRSLMDKHRFLVCKPNPRNILVIYGSVHSFILEIESALNGQKCELRKFIGNNVNRVFVQQIYKDISDVVEIAKKNPDSWLDIISVEETKNLKCSRPLLQSVVQIGRSIQEVISLSQDLPSHSDALIRVLDALLTQYKDTCHEAYVGIVQPDAEDKGVISATWVRDEDIERLLKSLPNWAKLQKRKDKTPMETFDESPEDLRAQSIRESDLLCGIFGGKLILPHEILSDVKQLEQLAHLQESMEWFASTVRSVAAAFEKNSESEPDLAEPIRKVYSIAQQFQDIADTCLLVMHLEIRVHCFFFLLPVTLKGEFAPAVDSQVADAEVVQLNRDLMDIESALNSSLQPVKNKYIFEGVGQLVSTILINGAQDMRRINDNGVKKICRNIFSIQQTLCMLTNQPEHALDHARIYFELFTHPAEEMVDTILEKGPQFKELEYVNALKLLFRSKPGSRPEMLKENLERLSNILGDVGVTV</sequence>
<keyword evidence="2 5" id="KW-0813">Transport</keyword>
<dbReference type="Pfam" id="PF20652">
    <property type="entry name" value="Sec8_C"/>
    <property type="match status" value="1"/>
</dbReference>
<evidence type="ECO:0000313" key="10">
    <source>
        <dbReference type="Proteomes" id="UP000708208"/>
    </source>
</evidence>
<dbReference type="Pfam" id="PF04048">
    <property type="entry name" value="Sec8_N"/>
    <property type="match status" value="1"/>
</dbReference>
<dbReference type="Proteomes" id="UP000708208">
    <property type="component" value="Unassembled WGS sequence"/>
</dbReference>
<dbReference type="GO" id="GO:0032584">
    <property type="term" value="C:growth cone membrane"/>
    <property type="evidence" value="ECO:0007669"/>
    <property type="project" value="TreeGrafter"/>
</dbReference>
<proteinExistence type="inferred from homology"/>
<evidence type="ECO:0000256" key="4">
    <source>
        <dbReference type="ARBA" id="ARBA00022927"/>
    </source>
</evidence>
<evidence type="ECO:0000256" key="6">
    <source>
        <dbReference type="SAM" id="MobiDB-lite"/>
    </source>
</evidence>
<dbReference type="OrthoDB" id="272977at2759"/>
<accession>A0A8J2KZ28</accession>
<dbReference type="GO" id="GO:0045202">
    <property type="term" value="C:synapse"/>
    <property type="evidence" value="ECO:0007669"/>
    <property type="project" value="TreeGrafter"/>
</dbReference>
<dbReference type="InterPro" id="IPR039682">
    <property type="entry name" value="Sec8/EXOC4"/>
</dbReference>